<dbReference type="OrthoDB" id="1522504at2"/>
<keyword evidence="8" id="KW-0472">Membrane</keyword>
<name>A0A4P6ZHD5_9FLAO</name>
<protein>
    <recommendedName>
        <fullName evidence="2">histidine kinase</fullName>
        <ecNumber evidence="2">2.7.13.3</ecNumber>
    </recommendedName>
</protein>
<keyword evidence="7 8" id="KW-1133">Transmembrane helix</keyword>
<feature type="transmembrane region" description="Helical" evidence="8">
    <location>
        <begin position="130"/>
        <end position="150"/>
    </location>
</feature>
<reference evidence="10 11" key="1">
    <citation type="submission" date="2019-03" db="EMBL/GenBank/DDBJ databases">
        <authorList>
            <person name="Kim H."/>
            <person name="Yu S.-M."/>
        </authorList>
    </citation>
    <scope>NUCLEOTIDE SEQUENCE [LARGE SCALE GENOMIC DNA]</scope>
    <source>
        <strain evidence="10 11">NBC122</strain>
    </source>
</reference>
<dbReference type="PROSITE" id="PS50109">
    <property type="entry name" value="HIS_KIN"/>
    <property type="match status" value="1"/>
</dbReference>
<dbReference type="InterPro" id="IPR036890">
    <property type="entry name" value="HATPase_C_sf"/>
</dbReference>
<dbReference type="Pfam" id="PF00512">
    <property type="entry name" value="HisKA"/>
    <property type="match status" value="1"/>
</dbReference>
<keyword evidence="4 10" id="KW-0808">Transferase</keyword>
<accession>A0A4P6ZHD5</accession>
<evidence type="ECO:0000256" key="3">
    <source>
        <dbReference type="ARBA" id="ARBA00022553"/>
    </source>
</evidence>
<dbReference type="Gene3D" id="1.10.287.130">
    <property type="match status" value="1"/>
</dbReference>
<dbReference type="GO" id="GO:0005886">
    <property type="term" value="C:plasma membrane"/>
    <property type="evidence" value="ECO:0007669"/>
    <property type="project" value="TreeGrafter"/>
</dbReference>
<dbReference type="InterPro" id="IPR003594">
    <property type="entry name" value="HATPase_dom"/>
</dbReference>
<dbReference type="Gene3D" id="3.30.565.10">
    <property type="entry name" value="Histidine kinase-like ATPase, C-terminal domain"/>
    <property type="match status" value="1"/>
</dbReference>
<dbReference type="AlphaFoldDB" id="A0A4P6ZHD5"/>
<keyword evidence="5 8" id="KW-0812">Transmembrane</keyword>
<dbReference type="GO" id="GO:0000155">
    <property type="term" value="F:phosphorelay sensor kinase activity"/>
    <property type="evidence" value="ECO:0007669"/>
    <property type="project" value="InterPro"/>
</dbReference>
<evidence type="ECO:0000256" key="7">
    <source>
        <dbReference type="ARBA" id="ARBA00022989"/>
    </source>
</evidence>
<dbReference type="SMART" id="SM00388">
    <property type="entry name" value="HisKA"/>
    <property type="match status" value="1"/>
</dbReference>
<dbReference type="SMART" id="SM00387">
    <property type="entry name" value="HATPase_c"/>
    <property type="match status" value="1"/>
</dbReference>
<feature type="transmembrane region" description="Helical" evidence="8">
    <location>
        <begin position="12"/>
        <end position="30"/>
    </location>
</feature>
<evidence type="ECO:0000256" key="6">
    <source>
        <dbReference type="ARBA" id="ARBA00022777"/>
    </source>
</evidence>
<evidence type="ECO:0000313" key="10">
    <source>
        <dbReference type="EMBL" id="QBO58775.1"/>
    </source>
</evidence>
<dbReference type="PANTHER" id="PTHR45436">
    <property type="entry name" value="SENSOR HISTIDINE KINASE YKOH"/>
    <property type="match status" value="1"/>
</dbReference>
<dbReference type="KEGG" id="csal:NBC122_01967"/>
<gene>
    <name evidence="10" type="primary">rssA</name>
    <name evidence="10" type="ORF">NBC122_01967</name>
</gene>
<dbReference type="InterPro" id="IPR050428">
    <property type="entry name" value="TCS_sensor_his_kinase"/>
</dbReference>
<proteinExistence type="predicted"/>
<evidence type="ECO:0000256" key="1">
    <source>
        <dbReference type="ARBA" id="ARBA00000085"/>
    </source>
</evidence>
<keyword evidence="11" id="KW-1185">Reference proteome</keyword>
<dbReference type="SUPFAM" id="SSF47384">
    <property type="entry name" value="Homodimeric domain of signal transducing histidine kinase"/>
    <property type="match status" value="1"/>
</dbReference>
<dbReference type="CDD" id="cd00082">
    <property type="entry name" value="HisKA"/>
    <property type="match status" value="1"/>
</dbReference>
<dbReference type="Pfam" id="PF02518">
    <property type="entry name" value="HATPase_c"/>
    <property type="match status" value="1"/>
</dbReference>
<dbReference type="PANTHER" id="PTHR45436:SF5">
    <property type="entry name" value="SENSOR HISTIDINE KINASE TRCS"/>
    <property type="match status" value="1"/>
</dbReference>
<keyword evidence="3" id="KW-0597">Phosphoprotein</keyword>
<dbReference type="RefSeq" id="WP_133440172.1">
    <property type="nucleotide sequence ID" value="NZ_CP037954.1"/>
</dbReference>
<dbReference type="InterPro" id="IPR036097">
    <property type="entry name" value="HisK_dim/P_sf"/>
</dbReference>
<evidence type="ECO:0000256" key="2">
    <source>
        <dbReference type="ARBA" id="ARBA00012438"/>
    </source>
</evidence>
<evidence type="ECO:0000259" key="9">
    <source>
        <dbReference type="PROSITE" id="PS50109"/>
    </source>
</evidence>
<feature type="domain" description="Histidine kinase" evidence="9">
    <location>
        <begin position="215"/>
        <end position="394"/>
    </location>
</feature>
<evidence type="ECO:0000256" key="8">
    <source>
        <dbReference type="SAM" id="Phobius"/>
    </source>
</evidence>
<keyword evidence="6" id="KW-0418">Kinase</keyword>
<organism evidence="10 11">
    <name type="scientific">Chryseobacterium salivictor</name>
    <dbReference type="NCBI Taxonomy" id="2547600"/>
    <lineage>
        <taxon>Bacteria</taxon>
        <taxon>Pseudomonadati</taxon>
        <taxon>Bacteroidota</taxon>
        <taxon>Flavobacteriia</taxon>
        <taxon>Flavobacteriales</taxon>
        <taxon>Weeksellaceae</taxon>
        <taxon>Chryseobacterium group</taxon>
        <taxon>Chryseobacterium</taxon>
    </lineage>
</organism>
<evidence type="ECO:0000256" key="5">
    <source>
        <dbReference type="ARBA" id="ARBA00022692"/>
    </source>
</evidence>
<dbReference type="SUPFAM" id="SSF55874">
    <property type="entry name" value="ATPase domain of HSP90 chaperone/DNA topoisomerase II/histidine kinase"/>
    <property type="match status" value="1"/>
</dbReference>
<dbReference type="EC" id="2.7.13.3" evidence="2"/>
<sequence length="417" mass="48398">MKLTHYISLRYIGVTILVMLISIPLFYVAIQNVLINNIDESLAAQKTGISKKLQLLPSENFVNFDDRISIEKNPRQLLPEKIFTSDPYHKEDDEIESYRIIEFPVKTTDGTFNVRIRQSLVESEDLMKSILYLLISVFVALTATLLLINIQVKKRVWKPFYHTLDQLKKFRVDHAEGLHLARGKINELNDLNDSLNELAATNKKVFQSQKEFTENASHELQTPLAIIQNNIELFWQTDFITEQQAEILNDISTATTRMRKLNQALLLLSKIENKQFTNIQPVNFNLIVDTYIKNYQEQIKFKNLSLKKDFSEVFIVEIDFGLAEILVGNLFFNALKYAPQESEVEVIIHKNELKIANHAEGSALDQHQLFKRFQRQNTHEKGNGLGLEIAKEIAAAFHLDLKYQFENHQHQFILNRQ</sequence>
<dbReference type="InterPro" id="IPR003661">
    <property type="entry name" value="HisK_dim/P_dom"/>
</dbReference>
<dbReference type="Proteomes" id="UP000294419">
    <property type="component" value="Chromosome"/>
</dbReference>
<dbReference type="InterPro" id="IPR005467">
    <property type="entry name" value="His_kinase_dom"/>
</dbReference>
<comment type="catalytic activity">
    <reaction evidence="1">
        <text>ATP + protein L-histidine = ADP + protein N-phospho-L-histidine.</text>
        <dbReference type="EC" id="2.7.13.3"/>
    </reaction>
</comment>
<dbReference type="EMBL" id="CP037954">
    <property type="protein sequence ID" value="QBO58775.1"/>
    <property type="molecule type" value="Genomic_DNA"/>
</dbReference>
<evidence type="ECO:0000256" key="4">
    <source>
        <dbReference type="ARBA" id="ARBA00022679"/>
    </source>
</evidence>
<evidence type="ECO:0000313" key="11">
    <source>
        <dbReference type="Proteomes" id="UP000294419"/>
    </source>
</evidence>